<name>A0ABR8DA28_9NOST</name>
<dbReference type="EMBL" id="JACJSG010000040">
    <property type="protein sequence ID" value="MBD2503791.1"/>
    <property type="molecule type" value="Genomic_DNA"/>
</dbReference>
<gene>
    <name evidence="2" type="ORF">H6G83_24810</name>
</gene>
<evidence type="ECO:0000256" key="1">
    <source>
        <dbReference type="SAM" id="Coils"/>
    </source>
</evidence>
<feature type="coiled-coil region" evidence="1">
    <location>
        <begin position="34"/>
        <end position="61"/>
    </location>
</feature>
<accession>A0ABR8DA28</accession>
<proteinExistence type="predicted"/>
<keyword evidence="1" id="KW-0175">Coiled coil</keyword>
<evidence type="ECO:0000313" key="2">
    <source>
        <dbReference type="EMBL" id="MBD2503791.1"/>
    </source>
</evidence>
<keyword evidence="3" id="KW-1185">Reference proteome</keyword>
<dbReference type="Proteomes" id="UP000661112">
    <property type="component" value="Unassembled WGS sequence"/>
</dbReference>
<sequence>MRKQNADPHLTSLILDADFDHLDQALTLRLFREVRENRCRISALERKLDAINEELKKFSNRDEQIEECKNLILNRLRYLDAEIEELQGLVNIYCPPE</sequence>
<dbReference type="RefSeq" id="WP_190476885.1">
    <property type="nucleotide sequence ID" value="NZ_JACJSG010000040.1"/>
</dbReference>
<protein>
    <submittedName>
        <fullName evidence="2">Uncharacterized protein</fullName>
    </submittedName>
</protein>
<evidence type="ECO:0000313" key="3">
    <source>
        <dbReference type="Proteomes" id="UP000661112"/>
    </source>
</evidence>
<organism evidence="2 3">
    <name type="scientific">Anabaena azotica FACHB-119</name>
    <dbReference type="NCBI Taxonomy" id="947527"/>
    <lineage>
        <taxon>Bacteria</taxon>
        <taxon>Bacillati</taxon>
        <taxon>Cyanobacteriota</taxon>
        <taxon>Cyanophyceae</taxon>
        <taxon>Nostocales</taxon>
        <taxon>Nostocaceae</taxon>
        <taxon>Anabaena</taxon>
        <taxon>Anabaena azotica</taxon>
    </lineage>
</organism>
<comment type="caution">
    <text evidence="2">The sequence shown here is derived from an EMBL/GenBank/DDBJ whole genome shotgun (WGS) entry which is preliminary data.</text>
</comment>
<reference evidence="2 3" key="1">
    <citation type="journal article" date="2020" name="ISME J.">
        <title>Comparative genomics reveals insights into cyanobacterial evolution and habitat adaptation.</title>
        <authorList>
            <person name="Chen M.Y."/>
            <person name="Teng W.K."/>
            <person name="Zhao L."/>
            <person name="Hu C.X."/>
            <person name="Zhou Y.K."/>
            <person name="Han B.P."/>
            <person name="Song L.R."/>
            <person name="Shu W.S."/>
        </authorList>
    </citation>
    <scope>NUCLEOTIDE SEQUENCE [LARGE SCALE GENOMIC DNA]</scope>
    <source>
        <strain evidence="2 3">FACHB-119</strain>
    </source>
</reference>